<accession>A0AAV4S5Z0</accession>
<sequence>MLIEAQGGPWRIISASINQTVIAGTLNCVEMEAARTAFCSRKSKHMQNGICACKWWMICATLCRPFFDRMSAIAMERDKDGE</sequence>
<name>A0AAV4S5Z0_CAEEX</name>
<evidence type="ECO:0000313" key="2">
    <source>
        <dbReference type="Proteomes" id="UP001054945"/>
    </source>
</evidence>
<protein>
    <submittedName>
        <fullName evidence="1">Uncharacterized protein</fullName>
    </submittedName>
</protein>
<keyword evidence="2" id="KW-1185">Reference proteome</keyword>
<dbReference type="Proteomes" id="UP001054945">
    <property type="component" value="Unassembled WGS sequence"/>
</dbReference>
<reference evidence="1 2" key="1">
    <citation type="submission" date="2021-06" db="EMBL/GenBank/DDBJ databases">
        <title>Caerostris extrusa draft genome.</title>
        <authorList>
            <person name="Kono N."/>
            <person name="Arakawa K."/>
        </authorList>
    </citation>
    <scope>NUCLEOTIDE SEQUENCE [LARGE SCALE GENOMIC DNA]</scope>
</reference>
<gene>
    <name evidence="1" type="ORF">CEXT_286591</name>
</gene>
<comment type="caution">
    <text evidence="1">The sequence shown here is derived from an EMBL/GenBank/DDBJ whole genome shotgun (WGS) entry which is preliminary data.</text>
</comment>
<evidence type="ECO:0000313" key="1">
    <source>
        <dbReference type="EMBL" id="GIY29918.1"/>
    </source>
</evidence>
<proteinExistence type="predicted"/>
<organism evidence="1 2">
    <name type="scientific">Caerostris extrusa</name>
    <name type="common">Bark spider</name>
    <name type="synonym">Caerostris bankana</name>
    <dbReference type="NCBI Taxonomy" id="172846"/>
    <lineage>
        <taxon>Eukaryota</taxon>
        <taxon>Metazoa</taxon>
        <taxon>Ecdysozoa</taxon>
        <taxon>Arthropoda</taxon>
        <taxon>Chelicerata</taxon>
        <taxon>Arachnida</taxon>
        <taxon>Araneae</taxon>
        <taxon>Araneomorphae</taxon>
        <taxon>Entelegynae</taxon>
        <taxon>Araneoidea</taxon>
        <taxon>Araneidae</taxon>
        <taxon>Caerostris</taxon>
    </lineage>
</organism>
<dbReference type="EMBL" id="BPLR01009153">
    <property type="protein sequence ID" value="GIY29918.1"/>
    <property type="molecule type" value="Genomic_DNA"/>
</dbReference>
<dbReference type="AlphaFoldDB" id="A0AAV4S5Z0"/>